<evidence type="ECO:0000256" key="1">
    <source>
        <dbReference type="SAM" id="MobiDB-lite"/>
    </source>
</evidence>
<name>A0A3S5CK34_9PLAT</name>
<evidence type="ECO:0000313" key="3">
    <source>
        <dbReference type="Proteomes" id="UP000784294"/>
    </source>
</evidence>
<dbReference type="EMBL" id="CAAALY010022575">
    <property type="protein sequence ID" value="VEL14856.1"/>
    <property type="molecule type" value="Genomic_DNA"/>
</dbReference>
<comment type="caution">
    <text evidence="2">The sequence shown here is derived from an EMBL/GenBank/DDBJ whole genome shotgun (WGS) entry which is preliminary data.</text>
</comment>
<sequence>MQATCSLELVLRVALDDNSSRLFAPHPLRPVASLVSARPVAAVVCHGTAAGGRQRGLLGPGRLTRAGGWLFRPLWRVDKGPRLSGARGVGRHRRLGDAQSLAHRRGGTTESATIQRHERS</sequence>
<dbReference type="Proteomes" id="UP000784294">
    <property type="component" value="Unassembled WGS sequence"/>
</dbReference>
<accession>A0A3S5CK34</accession>
<keyword evidence="3" id="KW-1185">Reference proteome</keyword>
<protein>
    <submittedName>
        <fullName evidence="2">Uncharacterized protein</fullName>
    </submittedName>
</protein>
<evidence type="ECO:0000313" key="2">
    <source>
        <dbReference type="EMBL" id="VEL14856.1"/>
    </source>
</evidence>
<dbReference type="AlphaFoldDB" id="A0A3S5CK34"/>
<gene>
    <name evidence="2" type="ORF">PXEA_LOCUS8296</name>
</gene>
<feature type="region of interest" description="Disordered" evidence="1">
    <location>
        <begin position="82"/>
        <end position="120"/>
    </location>
</feature>
<proteinExistence type="predicted"/>
<reference evidence="2" key="1">
    <citation type="submission" date="2018-11" db="EMBL/GenBank/DDBJ databases">
        <authorList>
            <consortium name="Pathogen Informatics"/>
        </authorList>
    </citation>
    <scope>NUCLEOTIDE SEQUENCE</scope>
</reference>
<organism evidence="2 3">
    <name type="scientific">Protopolystoma xenopodis</name>
    <dbReference type="NCBI Taxonomy" id="117903"/>
    <lineage>
        <taxon>Eukaryota</taxon>
        <taxon>Metazoa</taxon>
        <taxon>Spiralia</taxon>
        <taxon>Lophotrochozoa</taxon>
        <taxon>Platyhelminthes</taxon>
        <taxon>Monogenea</taxon>
        <taxon>Polyopisthocotylea</taxon>
        <taxon>Polystomatidea</taxon>
        <taxon>Polystomatidae</taxon>
        <taxon>Protopolystoma</taxon>
    </lineage>
</organism>